<accession>A0A843VAR1</accession>
<dbReference type="PANTHER" id="PTHR45952">
    <property type="entry name" value="ALUMINUM INDUCED PROTEIN WITH YGL AND LRDR MOTIFS"/>
    <property type="match status" value="1"/>
</dbReference>
<organism evidence="2 3">
    <name type="scientific">Colocasia esculenta</name>
    <name type="common">Wild taro</name>
    <name type="synonym">Arum esculentum</name>
    <dbReference type="NCBI Taxonomy" id="4460"/>
    <lineage>
        <taxon>Eukaryota</taxon>
        <taxon>Viridiplantae</taxon>
        <taxon>Streptophyta</taxon>
        <taxon>Embryophyta</taxon>
        <taxon>Tracheophyta</taxon>
        <taxon>Spermatophyta</taxon>
        <taxon>Magnoliopsida</taxon>
        <taxon>Liliopsida</taxon>
        <taxon>Araceae</taxon>
        <taxon>Aroideae</taxon>
        <taxon>Colocasieae</taxon>
        <taxon>Colocasia</taxon>
    </lineage>
</organism>
<dbReference type="SUPFAM" id="SSF56235">
    <property type="entry name" value="N-terminal nucleophile aminohydrolases (Ntn hydrolases)"/>
    <property type="match status" value="1"/>
</dbReference>
<dbReference type="InterPro" id="IPR024286">
    <property type="entry name" value="DUF3700"/>
</dbReference>
<keyword evidence="3" id="KW-1185">Reference proteome</keyword>
<dbReference type="Gene3D" id="3.60.20.10">
    <property type="entry name" value="Glutamine Phosphoribosylpyrophosphate, subunit 1, domain 1"/>
    <property type="match status" value="1"/>
</dbReference>
<dbReference type="InterPro" id="IPR029055">
    <property type="entry name" value="Ntn_hydrolases_N"/>
</dbReference>
<dbReference type="EMBL" id="NMUH01001074">
    <property type="protein sequence ID" value="MQL88619.1"/>
    <property type="molecule type" value="Genomic_DNA"/>
</dbReference>
<dbReference type="AlphaFoldDB" id="A0A843VAR1"/>
<sequence length="259" mass="28908">MLAVFESTIGKPPEALIIPSGWMVPETRFEVPEICKAAWRDTTFYNFPNGNFMAFSHVCENPAHPKSVGRSTVVMDDIFCTFRGTIDNIGELRRHYGLTRQATEAMLMVEIYKVYRDRAPYPPDQVIKDLSGMFAFVLFDANRSKLFVARDRDGKVKLHWGVTDDDSLVFCDDAEVILDVCGATSTAFPAGCIFMNSDQGEKLASFDHPLHKVRAIRRENDDGAVIGVFFQVDLFSRLPSIPRVGSEANWGDAAAPATE</sequence>
<evidence type="ECO:0000259" key="1">
    <source>
        <dbReference type="SMART" id="SM01172"/>
    </source>
</evidence>
<reference evidence="2" key="1">
    <citation type="submission" date="2017-07" db="EMBL/GenBank/DDBJ databases">
        <title>Taro Niue Genome Assembly and Annotation.</title>
        <authorList>
            <person name="Atibalentja N."/>
            <person name="Keating K."/>
            <person name="Fields C.J."/>
        </authorList>
    </citation>
    <scope>NUCLEOTIDE SEQUENCE</scope>
    <source>
        <strain evidence="2">Niue_2</strain>
        <tissue evidence="2">Leaf</tissue>
    </source>
</reference>
<dbReference type="PANTHER" id="PTHR45952:SF8">
    <property type="entry name" value="STEM-SPECIFIC PROTEIN TSJT1"/>
    <property type="match status" value="1"/>
</dbReference>
<evidence type="ECO:0000313" key="3">
    <source>
        <dbReference type="Proteomes" id="UP000652761"/>
    </source>
</evidence>
<gene>
    <name evidence="2" type="ORF">Taro_021184</name>
</gene>
<feature type="domain" description="DUF3700" evidence="1">
    <location>
        <begin position="2"/>
        <end position="232"/>
    </location>
</feature>
<name>A0A843VAR1_COLES</name>
<dbReference type="OrthoDB" id="2019121at2759"/>
<comment type="caution">
    <text evidence="2">The sequence shown here is derived from an EMBL/GenBank/DDBJ whole genome shotgun (WGS) entry which is preliminary data.</text>
</comment>
<proteinExistence type="predicted"/>
<dbReference type="InterPro" id="IPR044828">
    <property type="entry name" value="TSJT1-like"/>
</dbReference>
<dbReference type="Proteomes" id="UP000652761">
    <property type="component" value="Unassembled WGS sequence"/>
</dbReference>
<protein>
    <recommendedName>
        <fullName evidence="1">DUF3700 domain-containing protein</fullName>
    </recommendedName>
</protein>
<dbReference type="SMART" id="SM01172">
    <property type="entry name" value="DUF3700"/>
    <property type="match status" value="1"/>
</dbReference>
<evidence type="ECO:0000313" key="2">
    <source>
        <dbReference type="EMBL" id="MQL88619.1"/>
    </source>
</evidence>
<dbReference type="Pfam" id="PF12481">
    <property type="entry name" value="DUF3700"/>
    <property type="match status" value="1"/>
</dbReference>